<dbReference type="GO" id="GO:0001778">
    <property type="term" value="P:plasma membrane repair"/>
    <property type="evidence" value="ECO:0007669"/>
    <property type="project" value="UniProtKB-ARBA"/>
</dbReference>
<dbReference type="GeneTree" id="ENSGT01150000287526"/>
<dbReference type="GO" id="GO:0000776">
    <property type="term" value="C:kinetochore"/>
    <property type="evidence" value="ECO:0007669"/>
    <property type="project" value="UniProtKB-ARBA"/>
</dbReference>
<evidence type="ECO:0008006" key="5">
    <source>
        <dbReference type="Google" id="ProtNLM"/>
    </source>
</evidence>
<dbReference type="GO" id="GO:1904930">
    <property type="term" value="C:amphisome membrane"/>
    <property type="evidence" value="ECO:0007669"/>
    <property type="project" value="UniProtKB-ARBA"/>
</dbReference>
<comment type="similarity">
    <text evidence="1">Belongs to the SNF7 family.</text>
</comment>
<sequence length="134" mass="15359">FGIIFLFLKYVYFCSLSLPIFTFDLCFCLYLLLLCLKQAIQKGNKQALRIRAENTIHQKKQAIDFLRVSARVDAVAARVQNAVTMGRTSALMNKFEHQFEILDIQTQQMEDKMSNSTTLTTPQVSIASLLRITF</sequence>
<dbReference type="GO" id="GO:0030496">
    <property type="term" value="C:midbody"/>
    <property type="evidence" value="ECO:0007669"/>
    <property type="project" value="UniProtKB-ARBA"/>
</dbReference>
<feature type="transmembrane region" description="Helical" evidence="2">
    <location>
        <begin position="16"/>
        <end position="36"/>
    </location>
</feature>
<accession>A0A7N9CEC0</accession>
<dbReference type="GO" id="GO:0031468">
    <property type="term" value="P:nuclear membrane reassembly"/>
    <property type="evidence" value="ECO:0007669"/>
    <property type="project" value="UniProtKB-ARBA"/>
</dbReference>
<organism evidence="3 4">
    <name type="scientific">Macaca fascicularis</name>
    <name type="common">Crab-eating macaque</name>
    <name type="synonym">Cynomolgus monkey</name>
    <dbReference type="NCBI Taxonomy" id="9541"/>
    <lineage>
        <taxon>Eukaryota</taxon>
        <taxon>Metazoa</taxon>
        <taxon>Chordata</taxon>
        <taxon>Craniata</taxon>
        <taxon>Vertebrata</taxon>
        <taxon>Euteleostomi</taxon>
        <taxon>Mammalia</taxon>
        <taxon>Eutheria</taxon>
        <taxon>Euarchontoglires</taxon>
        <taxon>Primates</taxon>
        <taxon>Haplorrhini</taxon>
        <taxon>Catarrhini</taxon>
        <taxon>Cercopithecidae</taxon>
        <taxon>Cercopithecinae</taxon>
        <taxon>Macaca</taxon>
    </lineage>
</organism>
<dbReference type="GO" id="GO:0005765">
    <property type="term" value="C:lysosomal membrane"/>
    <property type="evidence" value="ECO:0007669"/>
    <property type="project" value="UniProtKB-ARBA"/>
</dbReference>
<dbReference type="GO" id="GO:0039702">
    <property type="term" value="P:viral budding via host ESCRT complex"/>
    <property type="evidence" value="ECO:0007669"/>
    <property type="project" value="UniProtKB-ARBA"/>
</dbReference>
<name>A0A7N9CEC0_MACFA</name>
<dbReference type="AlphaFoldDB" id="A0A7N9CEC0"/>
<keyword evidence="2" id="KW-1133">Transmembrane helix</keyword>
<keyword evidence="2" id="KW-0812">Transmembrane</keyword>
<dbReference type="GO" id="GO:0097352">
    <property type="term" value="P:autophagosome maturation"/>
    <property type="evidence" value="ECO:0007669"/>
    <property type="project" value="UniProtKB-ARBA"/>
</dbReference>
<dbReference type="GO" id="GO:0007080">
    <property type="term" value="P:mitotic metaphase chromosome alignment"/>
    <property type="evidence" value="ECO:0007669"/>
    <property type="project" value="UniProtKB-ARBA"/>
</dbReference>
<reference evidence="3" key="3">
    <citation type="submission" date="2025-09" db="UniProtKB">
        <authorList>
            <consortium name="Ensembl"/>
        </authorList>
    </citation>
    <scope>IDENTIFICATION</scope>
</reference>
<evidence type="ECO:0000313" key="3">
    <source>
        <dbReference type="Ensembl" id="ENSMFAP00000050658.1"/>
    </source>
</evidence>
<dbReference type="InterPro" id="IPR005024">
    <property type="entry name" value="Snf7_fam"/>
</dbReference>
<dbReference type="Gene3D" id="6.10.140.1230">
    <property type="match status" value="1"/>
</dbReference>
<reference evidence="3 4" key="1">
    <citation type="submission" date="2013-03" db="EMBL/GenBank/DDBJ databases">
        <authorList>
            <person name="Warren W."/>
            <person name="Wilson R.K."/>
        </authorList>
    </citation>
    <scope>NUCLEOTIDE SEQUENCE</scope>
</reference>
<dbReference type="GO" id="GO:0043162">
    <property type="term" value="P:ubiquitin-dependent protein catabolic process via the multivesicular body sorting pathway"/>
    <property type="evidence" value="ECO:0007669"/>
    <property type="project" value="UniProtKB-ARBA"/>
</dbReference>
<keyword evidence="4" id="KW-1185">Reference proteome</keyword>
<dbReference type="GO" id="GO:0061952">
    <property type="term" value="P:midbody abscission"/>
    <property type="evidence" value="ECO:0007669"/>
    <property type="project" value="UniProtKB-ARBA"/>
</dbReference>
<dbReference type="GO" id="GO:0005828">
    <property type="term" value="C:kinetochore microtubule"/>
    <property type="evidence" value="ECO:0007669"/>
    <property type="project" value="UniProtKB-ARBA"/>
</dbReference>
<dbReference type="PANTHER" id="PTHR10476">
    <property type="entry name" value="CHARGED MULTIVESICULAR BODY PROTEIN"/>
    <property type="match status" value="1"/>
</dbReference>
<dbReference type="Proteomes" id="UP000233100">
    <property type="component" value="Chromosome X"/>
</dbReference>
<dbReference type="GO" id="GO:0071985">
    <property type="term" value="P:multivesicular body sorting pathway"/>
    <property type="evidence" value="ECO:0007669"/>
    <property type="project" value="UniProtKB-ARBA"/>
</dbReference>
<dbReference type="GO" id="GO:0046761">
    <property type="term" value="P:viral budding from plasma membrane"/>
    <property type="evidence" value="ECO:0007669"/>
    <property type="project" value="UniProtKB-ARBA"/>
</dbReference>
<evidence type="ECO:0000313" key="4">
    <source>
        <dbReference type="Proteomes" id="UP000233100"/>
    </source>
</evidence>
<dbReference type="Ensembl" id="ENSMFAT00000082519.1">
    <property type="protein sequence ID" value="ENSMFAP00000050658.1"/>
    <property type="gene ID" value="ENSMFAG00000058505.1"/>
</dbReference>
<proteinExistence type="inferred from homology"/>
<protein>
    <recommendedName>
        <fullName evidence="5">Charged multivesicular body protein 1b</fullName>
    </recommendedName>
</protein>
<reference evidence="3" key="2">
    <citation type="submission" date="2025-08" db="UniProtKB">
        <authorList>
            <consortium name="Ensembl"/>
        </authorList>
    </citation>
    <scope>IDENTIFICATION</scope>
</reference>
<dbReference type="GO" id="GO:0032585">
    <property type="term" value="C:multivesicular body membrane"/>
    <property type="evidence" value="ECO:0007669"/>
    <property type="project" value="UniProtKB-ARBA"/>
</dbReference>
<dbReference type="GO" id="GO:1901673">
    <property type="term" value="P:regulation of mitotic spindle assembly"/>
    <property type="evidence" value="ECO:0007669"/>
    <property type="project" value="UniProtKB-ARBA"/>
</dbReference>
<dbReference type="GO" id="GO:0005643">
    <property type="term" value="C:nuclear pore"/>
    <property type="evidence" value="ECO:0007669"/>
    <property type="project" value="UniProtKB-ARBA"/>
</dbReference>
<dbReference type="GO" id="GO:1902774">
    <property type="term" value="P:late endosome to lysosome transport"/>
    <property type="evidence" value="ECO:0007669"/>
    <property type="project" value="UniProtKB-ARBA"/>
</dbReference>
<keyword evidence="2" id="KW-0472">Membrane</keyword>
<evidence type="ECO:0000256" key="2">
    <source>
        <dbReference type="SAM" id="Phobius"/>
    </source>
</evidence>
<evidence type="ECO:0000256" key="1">
    <source>
        <dbReference type="ARBA" id="ARBA00006190"/>
    </source>
</evidence>